<sequence length="64" mass="7369">MVRRAAFWLKLLDAMMCGISRNRREENGNFEFVSNVGLRKRKFPFSLSRSPLSLLLLAVEALVL</sequence>
<gene>
    <name evidence="1" type="ORF">HUJ06_005643</name>
</gene>
<evidence type="ECO:0000313" key="1">
    <source>
        <dbReference type="EMBL" id="DAD35003.1"/>
    </source>
</evidence>
<comment type="caution">
    <text evidence="1">The sequence shown here is derived from an EMBL/GenBank/DDBJ whole genome shotgun (WGS) entry which is preliminary data.</text>
</comment>
<protein>
    <submittedName>
        <fullName evidence="1">Uncharacterized protein</fullName>
    </submittedName>
</protein>
<dbReference type="AlphaFoldDB" id="A0A822YSB4"/>
<reference evidence="1 2" key="1">
    <citation type="journal article" date="2020" name="Mol. Biol. Evol.">
        <title>Distinct Expression and Methylation Patterns for Genes with Different Fates following a Single Whole-Genome Duplication in Flowering Plants.</title>
        <authorList>
            <person name="Shi T."/>
            <person name="Rahmani R.S."/>
            <person name="Gugger P.F."/>
            <person name="Wang M."/>
            <person name="Li H."/>
            <person name="Zhang Y."/>
            <person name="Li Z."/>
            <person name="Wang Q."/>
            <person name="Van de Peer Y."/>
            <person name="Marchal K."/>
            <person name="Chen J."/>
        </authorList>
    </citation>
    <scope>NUCLEOTIDE SEQUENCE [LARGE SCALE GENOMIC DNA]</scope>
    <source>
        <tissue evidence="1">Leaf</tissue>
    </source>
</reference>
<evidence type="ECO:0000313" key="2">
    <source>
        <dbReference type="Proteomes" id="UP000607653"/>
    </source>
</evidence>
<proteinExistence type="predicted"/>
<accession>A0A822YSB4</accession>
<keyword evidence="2" id="KW-1185">Reference proteome</keyword>
<dbReference type="Proteomes" id="UP000607653">
    <property type="component" value="Unassembled WGS sequence"/>
</dbReference>
<organism evidence="1 2">
    <name type="scientific">Nelumbo nucifera</name>
    <name type="common">Sacred lotus</name>
    <dbReference type="NCBI Taxonomy" id="4432"/>
    <lineage>
        <taxon>Eukaryota</taxon>
        <taxon>Viridiplantae</taxon>
        <taxon>Streptophyta</taxon>
        <taxon>Embryophyta</taxon>
        <taxon>Tracheophyta</taxon>
        <taxon>Spermatophyta</taxon>
        <taxon>Magnoliopsida</taxon>
        <taxon>Proteales</taxon>
        <taxon>Nelumbonaceae</taxon>
        <taxon>Nelumbo</taxon>
    </lineage>
</organism>
<dbReference type="EMBL" id="DUZY01000004">
    <property type="protein sequence ID" value="DAD35003.1"/>
    <property type="molecule type" value="Genomic_DNA"/>
</dbReference>
<name>A0A822YSB4_NELNU</name>